<dbReference type="PANTHER" id="PTHR13799:SF14">
    <property type="entry name" value="GTP CYCLOHYDROLASE 1 TYPE 2 HOMOLOG"/>
    <property type="match status" value="1"/>
</dbReference>
<evidence type="ECO:0000256" key="4">
    <source>
        <dbReference type="ARBA" id="ARBA00022723"/>
    </source>
</evidence>
<dbReference type="InterPro" id="IPR002678">
    <property type="entry name" value="DUF34/NIF3"/>
</dbReference>
<proteinExistence type="inferred from homology"/>
<feature type="binding site" evidence="5">
    <location>
        <position position="229"/>
    </location>
    <ligand>
        <name>a divalent metal cation</name>
        <dbReference type="ChEBI" id="CHEBI:60240"/>
        <label>1</label>
    </ligand>
</feature>
<feature type="binding site" evidence="5">
    <location>
        <position position="66"/>
    </location>
    <ligand>
        <name>a divalent metal cation</name>
        <dbReference type="ChEBI" id="CHEBI:60240"/>
        <label>1</label>
    </ligand>
</feature>
<evidence type="ECO:0000313" key="6">
    <source>
        <dbReference type="EMBL" id="MBU3851268.1"/>
    </source>
</evidence>
<dbReference type="NCBIfam" id="TIGR00486">
    <property type="entry name" value="YbgI_SA1388"/>
    <property type="match status" value="1"/>
</dbReference>
<comment type="subunit">
    <text evidence="2">Homohexamer.</text>
</comment>
<dbReference type="GO" id="GO:0046872">
    <property type="term" value="F:metal ion binding"/>
    <property type="evidence" value="ECO:0007669"/>
    <property type="project" value="UniProtKB-KW"/>
</dbReference>
<feature type="binding site" evidence="5">
    <location>
        <position position="105"/>
    </location>
    <ligand>
        <name>a divalent metal cation</name>
        <dbReference type="ChEBI" id="CHEBI:60240"/>
        <label>1</label>
    </ligand>
</feature>
<dbReference type="EMBL" id="JAHLFS010000015">
    <property type="protein sequence ID" value="MBU3851268.1"/>
    <property type="molecule type" value="Genomic_DNA"/>
</dbReference>
<feature type="binding site" evidence="5">
    <location>
        <position position="232"/>
    </location>
    <ligand>
        <name>a divalent metal cation</name>
        <dbReference type="ChEBI" id="CHEBI:60240"/>
        <label>1</label>
    </ligand>
</feature>
<name>A0A948X0T9_9LACO</name>
<dbReference type="InterPro" id="IPR036069">
    <property type="entry name" value="DUF34/NIF3_sf"/>
</dbReference>
<dbReference type="FunFam" id="3.40.1390.30:FF:000001">
    <property type="entry name" value="GTP cyclohydrolase 1 type 2"/>
    <property type="match status" value="1"/>
</dbReference>
<dbReference type="Pfam" id="PF01784">
    <property type="entry name" value="DUF34_NIF3"/>
    <property type="match status" value="1"/>
</dbReference>
<accession>A0A948X0T9</accession>
<dbReference type="Gene3D" id="3.40.1390.30">
    <property type="entry name" value="NIF3 (NGG1p interacting factor 3)-like"/>
    <property type="match status" value="2"/>
</dbReference>
<dbReference type="GO" id="GO:0005737">
    <property type="term" value="C:cytoplasm"/>
    <property type="evidence" value="ECO:0007669"/>
    <property type="project" value="TreeGrafter"/>
</dbReference>
<dbReference type="SUPFAM" id="SSF102705">
    <property type="entry name" value="NIF3 (NGG1p interacting factor 3)-like"/>
    <property type="match status" value="1"/>
</dbReference>
<dbReference type="Proteomes" id="UP000777303">
    <property type="component" value="Unassembled WGS sequence"/>
</dbReference>
<dbReference type="PANTHER" id="PTHR13799">
    <property type="entry name" value="NGG1 INTERACTING FACTOR 3"/>
    <property type="match status" value="1"/>
</dbReference>
<organism evidence="6 7">
    <name type="scientific">Candidatus Paralactobacillus gallistercoris</name>
    <dbReference type="NCBI Taxonomy" id="2838724"/>
    <lineage>
        <taxon>Bacteria</taxon>
        <taxon>Bacillati</taxon>
        <taxon>Bacillota</taxon>
        <taxon>Bacilli</taxon>
        <taxon>Lactobacillales</taxon>
        <taxon>Lactobacillaceae</taxon>
        <taxon>Lactobacillus</taxon>
    </lineage>
</organism>
<reference evidence="6" key="1">
    <citation type="journal article" date="2021" name="PeerJ">
        <title>Extensive microbial diversity within the chicken gut microbiome revealed by metagenomics and culture.</title>
        <authorList>
            <person name="Gilroy R."/>
            <person name="Ravi A."/>
            <person name="Getino M."/>
            <person name="Pursley I."/>
            <person name="Horton D.L."/>
            <person name="Alikhan N.F."/>
            <person name="Baker D."/>
            <person name="Gharbi K."/>
            <person name="Hall N."/>
            <person name="Watson M."/>
            <person name="Adriaenssens E.M."/>
            <person name="Foster-Nyarko E."/>
            <person name="Jarju S."/>
            <person name="Secka A."/>
            <person name="Antonio M."/>
            <person name="Oren A."/>
            <person name="Chaudhuri R.R."/>
            <person name="La Ragione R."/>
            <person name="Hildebrand F."/>
            <person name="Pallen M.J."/>
        </authorList>
    </citation>
    <scope>NUCLEOTIDE SEQUENCE</scope>
    <source>
        <strain evidence="6">F6-6636</strain>
    </source>
</reference>
<evidence type="ECO:0000256" key="5">
    <source>
        <dbReference type="PIRSR" id="PIRSR602678-1"/>
    </source>
</evidence>
<reference evidence="6" key="2">
    <citation type="submission" date="2021-04" db="EMBL/GenBank/DDBJ databases">
        <authorList>
            <person name="Gilroy R."/>
        </authorList>
    </citation>
    <scope>NUCLEOTIDE SEQUENCE</scope>
    <source>
        <strain evidence="6">F6-6636</strain>
    </source>
</reference>
<protein>
    <recommendedName>
        <fullName evidence="3">GTP cyclohydrolase 1 type 2 homolog</fullName>
    </recommendedName>
</protein>
<keyword evidence="4 5" id="KW-0479">Metal-binding</keyword>
<dbReference type="AlphaFoldDB" id="A0A948X0T9"/>
<comment type="similarity">
    <text evidence="1">Belongs to the GTP cyclohydrolase I type 2/NIF3 family.</text>
</comment>
<evidence type="ECO:0000256" key="3">
    <source>
        <dbReference type="ARBA" id="ARBA00022112"/>
    </source>
</evidence>
<sequence>MSVIAQDLINHLENFAPLSLKMAHDPTGFQIGSHQKKVSRVLVTLDVRPEVVQEAIDKKIDFIFSHHPVMFHQARNLDLSDPQNQMYADILKHDMTVYAAHTNLDVTHPGMNDWLAAAMHLTNVLPFGAIAHDDGTMDPVGCIGELPQAMTVMDFAKQVRQEFNLTGLRLVSHEPDKMIKKVAVVGGDGGKFFKQAIAAGADVYVTGDVYYHTGHDMLAYGLSVVDPGHHVEAIMVPKMAAEIQKWSDENSWDLTVLQSQPNTDPFTFIF</sequence>
<evidence type="ECO:0000313" key="7">
    <source>
        <dbReference type="Proteomes" id="UP000777303"/>
    </source>
</evidence>
<comment type="caution">
    <text evidence="6">The sequence shown here is derived from an EMBL/GenBank/DDBJ whole genome shotgun (WGS) entry which is preliminary data.</text>
</comment>
<gene>
    <name evidence="6" type="ORF">H9901_00950</name>
</gene>
<evidence type="ECO:0000256" key="1">
    <source>
        <dbReference type="ARBA" id="ARBA00006964"/>
    </source>
</evidence>
<feature type="binding site" evidence="5">
    <location>
        <position position="67"/>
    </location>
    <ligand>
        <name>a divalent metal cation</name>
        <dbReference type="ChEBI" id="CHEBI:60240"/>
        <label>1</label>
    </ligand>
</feature>
<evidence type="ECO:0000256" key="2">
    <source>
        <dbReference type="ARBA" id="ARBA00011643"/>
    </source>
</evidence>